<reference evidence="2 3" key="1">
    <citation type="journal article" date="2023" name="bioRxiv">
        <title>High-quality genome assemblies of four members of thePodospora anserinaspecies complex.</title>
        <authorList>
            <person name="Ament-Velasquez S.L."/>
            <person name="Vogan A.A."/>
            <person name="Wallerman O."/>
            <person name="Hartmann F."/>
            <person name="Gautier V."/>
            <person name="Silar P."/>
            <person name="Giraud T."/>
            <person name="Johannesson H."/>
        </authorList>
    </citation>
    <scope>NUCLEOTIDE SEQUENCE [LARGE SCALE GENOMIC DNA]</scope>
    <source>
        <strain evidence="2 3">CBS 415.72m</strain>
    </source>
</reference>
<evidence type="ECO:0000313" key="3">
    <source>
        <dbReference type="Proteomes" id="UP001323405"/>
    </source>
</evidence>
<protein>
    <recommendedName>
        <fullName evidence="4">Myb-like domain-containing protein</fullName>
    </recommendedName>
</protein>
<dbReference type="EMBL" id="JAFFHA010000005">
    <property type="protein sequence ID" value="KAK4655746.1"/>
    <property type="molecule type" value="Genomic_DNA"/>
</dbReference>
<dbReference type="RefSeq" id="XP_062744721.1">
    <property type="nucleotide sequence ID" value="XM_062888807.1"/>
</dbReference>
<dbReference type="GeneID" id="87908714"/>
<organism evidence="2 3">
    <name type="scientific">Podospora pseudocomata</name>
    <dbReference type="NCBI Taxonomy" id="2093779"/>
    <lineage>
        <taxon>Eukaryota</taxon>
        <taxon>Fungi</taxon>
        <taxon>Dikarya</taxon>
        <taxon>Ascomycota</taxon>
        <taxon>Pezizomycotina</taxon>
        <taxon>Sordariomycetes</taxon>
        <taxon>Sordariomycetidae</taxon>
        <taxon>Sordariales</taxon>
        <taxon>Podosporaceae</taxon>
        <taxon>Podospora</taxon>
    </lineage>
</organism>
<comment type="caution">
    <text evidence="2">The sequence shown here is derived from an EMBL/GenBank/DDBJ whole genome shotgun (WGS) entry which is preliminary data.</text>
</comment>
<accession>A0ABR0GJ22</accession>
<evidence type="ECO:0000313" key="2">
    <source>
        <dbReference type="EMBL" id="KAK4655746.1"/>
    </source>
</evidence>
<feature type="region of interest" description="Disordered" evidence="1">
    <location>
        <begin position="389"/>
        <end position="413"/>
    </location>
</feature>
<sequence>MPSLLRAFQLGCESYISSASFRKPTALLASPSFGRWNHGHMTVRHRTSHTAGMPQDGDGPFAPAEREKIRRLLQQGYGLFDVFRLEDHISRRPRMVFDAMVEEDKELASLVRKRKRGKWSDEEKEHLIKLTNNRRRIDIESIARQIGRGPGAVRYQLRLMAKEKSAELGNDAVSFSAALLDKGLGKEKQSILEARMCQIIDRLLEEGDATTQWRTILSAKSAEAWVATILALIPTPVKHILAAPRPPTAADWRSLAWQDTSLFGVYAWVLKRGRGSGLNPLRVEDYVYIGSATNRITGHFATLLVMEPASSEIGDITKAQELVVFTEAIFTIWFGALTETKSAGVTDRADQHRRLHSLSPWVHTQRFNYRGLCSHNPLGLDLEPRGGIRSSCPMENTDPRQSGPVVDYRATES</sequence>
<evidence type="ECO:0000256" key="1">
    <source>
        <dbReference type="SAM" id="MobiDB-lite"/>
    </source>
</evidence>
<dbReference type="Proteomes" id="UP001323405">
    <property type="component" value="Unassembled WGS sequence"/>
</dbReference>
<keyword evidence="3" id="KW-1185">Reference proteome</keyword>
<evidence type="ECO:0008006" key="4">
    <source>
        <dbReference type="Google" id="ProtNLM"/>
    </source>
</evidence>
<proteinExistence type="predicted"/>
<name>A0ABR0GJ22_9PEZI</name>
<gene>
    <name evidence="2" type="ORF">QC762_305120</name>
</gene>